<name>A0A8H7VSV4_9FUNG</name>
<sequence>NKTTTTTKIVFLPFISSHNKYIMVPTPDASNEYLLTLRAVRESCFRVKDAGARNGLSHFDVDPSKLQDVVQFVVALIKRDFDNPSSMPVHGIWRHFETGRPRIQHLLNSWSSLGFDATEQTRRVLDLFVVGVLLDTDADHVWSFREKATGRTYKRAEGIAVAVLELFTDGAFSSDVNQPHRVDSEALINLSMDTLQKGFQVDQECNALIGLDDRLELLRNLGQALQEHADFFQQTGPVPRPGNLMDFLLEHKDTIKTKKGALIRLETLWPVVLTMGELFVTDRADGRGGIPDLGDVYPSTATQFNNPQSPDHYVPFHKMSQWLVYSIIEPMERLLGATIEGTELLTPLPEFRNAGLLIDTGLLTLKQHEYARGIENYHKNSLLPGQPKIEVAPMFEMNDPVIIEWRALTTAYLDIVAERVRDVLRLNRNKLTLTRVMDGATWAAGRELAEISRPNTQEPPIIVKVRIKKIYRTVMERNL</sequence>
<proteinExistence type="predicted"/>
<dbReference type="Pfam" id="PF07958">
    <property type="entry name" value="DUF1688"/>
    <property type="match status" value="1"/>
</dbReference>
<accession>A0A8H7VSV4</accession>
<dbReference type="Proteomes" id="UP000646827">
    <property type="component" value="Unassembled WGS sequence"/>
</dbReference>
<comment type="caution">
    <text evidence="1">The sequence shown here is derived from an EMBL/GenBank/DDBJ whole genome shotgun (WGS) entry which is preliminary data.</text>
</comment>
<protein>
    <submittedName>
        <fullName evidence="1">Uncharacterized protein</fullName>
    </submittedName>
</protein>
<feature type="non-terminal residue" evidence="1">
    <location>
        <position position="1"/>
    </location>
</feature>
<reference evidence="1 2" key="1">
    <citation type="submission" date="2020-12" db="EMBL/GenBank/DDBJ databases">
        <title>Metabolic potential, ecology and presence of endohyphal bacteria is reflected in genomic diversity of Mucoromycotina.</title>
        <authorList>
            <person name="Muszewska A."/>
            <person name="Okrasinska A."/>
            <person name="Steczkiewicz K."/>
            <person name="Drgas O."/>
            <person name="Orlowska M."/>
            <person name="Perlinska-Lenart U."/>
            <person name="Aleksandrzak-Piekarczyk T."/>
            <person name="Szatraj K."/>
            <person name="Zielenkiewicz U."/>
            <person name="Pilsyk S."/>
            <person name="Malc E."/>
            <person name="Mieczkowski P."/>
            <person name="Kruszewska J.S."/>
            <person name="Biernat P."/>
            <person name="Pawlowska J."/>
        </authorList>
    </citation>
    <scope>NUCLEOTIDE SEQUENCE [LARGE SCALE GENOMIC DNA]</scope>
    <source>
        <strain evidence="1 2">CBS 142.35</strain>
    </source>
</reference>
<evidence type="ECO:0000313" key="2">
    <source>
        <dbReference type="Proteomes" id="UP000646827"/>
    </source>
</evidence>
<dbReference type="EMBL" id="JAEPRB010000023">
    <property type="protein sequence ID" value="KAG2225834.1"/>
    <property type="molecule type" value="Genomic_DNA"/>
</dbReference>
<gene>
    <name evidence="1" type="ORF">INT45_007078</name>
</gene>
<dbReference type="AlphaFoldDB" id="A0A8H7VSV4"/>
<evidence type="ECO:0000313" key="1">
    <source>
        <dbReference type="EMBL" id="KAG2225834.1"/>
    </source>
</evidence>
<organism evidence="1 2">
    <name type="scientific">Circinella minor</name>
    <dbReference type="NCBI Taxonomy" id="1195481"/>
    <lineage>
        <taxon>Eukaryota</taxon>
        <taxon>Fungi</taxon>
        <taxon>Fungi incertae sedis</taxon>
        <taxon>Mucoromycota</taxon>
        <taxon>Mucoromycotina</taxon>
        <taxon>Mucoromycetes</taxon>
        <taxon>Mucorales</taxon>
        <taxon>Lichtheimiaceae</taxon>
        <taxon>Circinella</taxon>
    </lineage>
</organism>
<dbReference type="PANTHER" id="PTHR31687:SF3">
    <property type="entry name" value="PROTEIN URG3"/>
    <property type="match status" value="1"/>
</dbReference>
<dbReference type="PANTHER" id="PTHR31687">
    <property type="match status" value="1"/>
</dbReference>
<dbReference type="OrthoDB" id="2153176at2759"/>
<keyword evidence="2" id="KW-1185">Reference proteome</keyword>
<dbReference type="InterPro" id="IPR012469">
    <property type="entry name" value="DUF1688"/>
</dbReference>